<dbReference type="Proteomes" id="UP000541033">
    <property type="component" value="Unassembled WGS sequence"/>
</dbReference>
<sequence length="1617" mass="166657">MFQKESRRAVSSGRWRVSAAFIATLAVVGVTTFGGVQDANAAQGLVSDLGVSISFDGTGPFDTDNISGHDSGANNGVVRSNDQVEYLIASSFATVGDVSYTSTLPAGMEWDATATASTVCNGVGGGSLTNANRTWTCNRTTDTLAESFKVRAWVGSAGHDQILAPTVTSGSVQTVAPEIRVSAIPKTEFRSYTNGLTMPFVHQGTEGARQQITVHLGATVPPAGNFKGYEALSDPLSFELSVPPNAVVPLVQPDLQGSASVSQPGGPGTPVTVSVSGQRTDFLKAKYNAGTPTDFRDVATLYVYIWTPYESIPVNVPTLLVGQFRNFDPLSTSGQSNFGTGVAPGFEAGAACSGTAIGLQTSCYGQSITRTDRPLVFGGTNGAMAGYYVYIYGDDHGWTNGREFVVPGQKFFALSSVRNDQTAGAPAMNAWGVSAWDPAKLQLTTTPEVRLNLTSGQTHIFHQITGTVVPKTDYVLKYTDHAFANDAERKNFDPATLDWVTNPAALPGGLASVSAVHLTYLKPLPVNSTLGLANPLARPLSADSLSATADSLIPWYWQFGSDETPRVASTYNGTTTISETGGNIRVANALVRTKASWDAASTEPGSIKNLTITPTVVGPVGGSAATEATNMKVSVALDSTCAEPVWDVVKTLPGYESHTPGNHGADGIACTADDGAAAKVVFAFGDVSAPAGTVGPGEYHGHATQLPSFTIPVTYSPLSPSGGVHTATVVASSDADKTQGSYAGWGNIAVTALSQDRTETAAITVQGVASFQGGKSANTREAGLVSPDEEFSYTINWSNGTSDKVGVGTFVDVLPYNGDARGSSGLPAEGFTVIKAVSSTANTSVMGNVSIEYSDDAPEDIAAALLQPENSDGHSGITWKTGTVPSSATALRFVTEKPIESGFSGSATITVALKGLAIGGQLKNDFYGKTAAVDGDQNSVKRIVGAAEVTLASSAGSLAGSVWRDLDFDGGFSPADVAWPAGSKTLTITSANETYTTNIGSNGSFDFGVIAAGDYVASVKDARGWSLVLSHPITFGVGDVVDDARILFQEQLAPLALKPDTGSTSAGASTVVDVKTNDSWVTAAAPAPQTFSSIQAGGEPTFGTASITADGKLTYASAADWPAAFDGQTSYEDTVTYSVTDSAGLTATTVVTLTIYAAPVAVDDTITIGQSGKTALDALANDTGHTITFDGDIVSTSDVRVSEDGDKVSVESLHVWADGEATFVDTVAYTISDEFGQVSTASIVVTVQRAPVVTVDAGQVIASGGEAVFTPQLLNPGVVSDDDRTVSKRPSAGTVTMEDDGTVSFVPGNAAPGDYSFEITYTDDLGQATTQAFTVTVYAALQLTNDRATVPWISPTAIDVLANDAGDGLVLLRAQVIDGAETEGTIEVTADGLKFTPSPDREWAVDELSYIETLEYTAADGHGDEATATLTLTVIRPPVGKDVHLDLSSDVESVTFDPVGEATGTDIQGLSKDAVVTKPVHGTASILAGELTYTPEAGFIGDDNFTVRLVDAFGQTGEVTYTFTIVAAKAPEEGGNGVEPHEGAGGGGTGSAEGNNGNGGMPGTPETAATDSGLALTGTGSAVWSLGALCLAAGFALWLFASARSRRQPALGSSRQA</sequence>
<comment type="caution">
    <text evidence="3">The sequence shown here is derived from an EMBL/GenBank/DDBJ whole genome shotgun (WGS) entry which is preliminary data.</text>
</comment>
<accession>A0A7X5QZL8</accession>
<proteinExistence type="predicted"/>
<dbReference type="SUPFAM" id="SSF117074">
    <property type="entry name" value="Hypothetical protein PA1324"/>
    <property type="match status" value="1"/>
</dbReference>
<evidence type="ECO:0000313" key="4">
    <source>
        <dbReference type="Proteomes" id="UP000541033"/>
    </source>
</evidence>
<organism evidence="3 4">
    <name type="scientific">Lysinibacter cavernae</name>
    <dbReference type="NCBI Taxonomy" id="1640652"/>
    <lineage>
        <taxon>Bacteria</taxon>
        <taxon>Bacillati</taxon>
        <taxon>Actinomycetota</taxon>
        <taxon>Actinomycetes</taxon>
        <taxon>Micrococcales</taxon>
        <taxon>Microbacteriaceae</taxon>
        <taxon>Lysinibacter</taxon>
    </lineage>
</organism>
<dbReference type="EMBL" id="JAAMOX010000001">
    <property type="protein sequence ID" value="NIH52950.1"/>
    <property type="molecule type" value="Genomic_DNA"/>
</dbReference>
<gene>
    <name evidence="3" type="ORF">FHX76_000818</name>
</gene>
<reference evidence="3 4" key="1">
    <citation type="submission" date="2020-02" db="EMBL/GenBank/DDBJ databases">
        <title>Sequencing the genomes of 1000 actinobacteria strains.</title>
        <authorList>
            <person name="Klenk H.-P."/>
        </authorList>
    </citation>
    <scope>NUCLEOTIDE SEQUENCE [LARGE SCALE GENOMIC DNA]</scope>
    <source>
        <strain evidence="3 4">DSM 27960</strain>
    </source>
</reference>
<dbReference type="Gene3D" id="2.60.40.3440">
    <property type="match status" value="1"/>
</dbReference>
<evidence type="ECO:0000313" key="3">
    <source>
        <dbReference type="EMBL" id="NIH52950.1"/>
    </source>
</evidence>
<feature type="transmembrane region" description="Helical" evidence="2">
    <location>
        <begin position="1582"/>
        <end position="1601"/>
    </location>
</feature>
<keyword evidence="2" id="KW-0812">Transmembrane</keyword>
<name>A0A7X5QZL8_9MICO</name>
<evidence type="ECO:0000256" key="2">
    <source>
        <dbReference type="SAM" id="Phobius"/>
    </source>
</evidence>
<keyword evidence="2" id="KW-0472">Membrane</keyword>
<feature type="region of interest" description="Disordered" evidence="1">
    <location>
        <begin position="1532"/>
        <end position="1572"/>
    </location>
</feature>
<keyword evidence="4" id="KW-1185">Reference proteome</keyword>
<protein>
    <recommendedName>
        <fullName evidence="5">Tandem-95 repeat protein</fullName>
    </recommendedName>
</protein>
<dbReference type="RefSeq" id="WP_167148168.1">
    <property type="nucleotide sequence ID" value="NZ_JAAMOX010000001.1"/>
</dbReference>
<keyword evidence="2" id="KW-1133">Transmembrane helix</keyword>
<evidence type="ECO:0008006" key="5">
    <source>
        <dbReference type="Google" id="ProtNLM"/>
    </source>
</evidence>
<evidence type="ECO:0000256" key="1">
    <source>
        <dbReference type="SAM" id="MobiDB-lite"/>
    </source>
</evidence>
<dbReference type="Pfam" id="PF17963">
    <property type="entry name" value="Big_9"/>
    <property type="match status" value="4"/>
</dbReference>
<feature type="compositionally biased region" description="Gly residues" evidence="1">
    <location>
        <begin position="1543"/>
        <end position="1562"/>
    </location>
</feature>